<protein>
    <recommendedName>
        <fullName evidence="3">Peptidase S1 domain-containing protein</fullName>
    </recommendedName>
</protein>
<feature type="domain" description="Peptidase S1" evidence="3">
    <location>
        <begin position="160"/>
        <end position="388"/>
    </location>
</feature>
<dbReference type="AlphaFoldDB" id="A0ABD0K5E6"/>
<dbReference type="InterPro" id="IPR018114">
    <property type="entry name" value="TRYPSIN_HIS"/>
</dbReference>
<dbReference type="GO" id="GO:0008236">
    <property type="term" value="F:serine-type peptidase activity"/>
    <property type="evidence" value="ECO:0007669"/>
    <property type="project" value="UniProtKB-KW"/>
</dbReference>
<keyword evidence="2" id="KW-0720">Serine protease</keyword>
<feature type="domain" description="Peptidase S1" evidence="3">
    <location>
        <begin position="1"/>
        <end position="113"/>
    </location>
</feature>
<keyword evidence="1" id="KW-1015">Disulfide bond</keyword>
<feature type="non-terminal residue" evidence="4">
    <location>
        <position position="388"/>
    </location>
</feature>
<dbReference type="InterPro" id="IPR033116">
    <property type="entry name" value="TRYPSIN_SER"/>
</dbReference>
<dbReference type="InterPro" id="IPR043504">
    <property type="entry name" value="Peptidase_S1_PA_chymotrypsin"/>
</dbReference>
<keyword evidence="5" id="KW-1185">Reference proteome</keyword>
<comment type="caution">
    <text evidence="4">The sequence shown here is derived from an EMBL/GenBank/DDBJ whole genome shotgun (WGS) entry which is preliminary data.</text>
</comment>
<dbReference type="InterPro" id="IPR001314">
    <property type="entry name" value="Peptidase_S1A"/>
</dbReference>
<dbReference type="PROSITE" id="PS50240">
    <property type="entry name" value="TRYPSIN_DOM"/>
    <property type="match status" value="2"/>
</dbReference>
<dbReference type="Proteomes" id="UP001519460">
    <property type="component" value="Unassembled WGS sequence"/>
</dbReference>
<evidence type="ECO:0000313" key="5">
    <source>
        <dbReference type="Proteomes" id="UP001519460"/>
    </source>
</evidence>
<dbReference type="CDD" id="cd00190">
    <property type="entry name" value="Tryp_SPc"/>
    <property type="match status" value="1"/>
</dbReference>
<evidence type="ECO:0000313" key="4">
    <source>
        <dbReference type="EMBL" id="KAK7482324.1"/>
    </source>
</evidence>
<dbReference type="EMBL" id="JACVVK020000247">
    <property type="protein sequence ID" value="KAK7482324.1"/>
    <property type="molecule type" value="Genomic_DNA"/>
</dbReference>
<proteinExistence type="predicted"/>
<keyword evidence="2" id="KW-0378">Hydrolase</keyword>
<dbReference type="Gene3D" id="2.40.10.10">
    <property type="entry name" value="Trypsin-like serine proteases"/>
    <property type="match status" value="2"/>
</dbReference>
<evidence type="ECO:0000259" key="3">
    <source>
        <dbReference type="PROSITE" id="PS50240"/>
    </source>
</evidence>
<dbReference type="SUPFAM" id="SSF50494">
    <property type="entry name" value="Trypsin-like serine proteases"/>
    <property type="match status" value="2"/>
</dbReference>
<evidence type="ECO:0000256" key="2">
    <source>
        <dbReference type="RuleBase" id="RU363034"/>
    </source>
</evidence>
<dbReference type="FunFam" id="2.40.10.10:FF:000068">
    <property type="entry name" value="transmembrane protease serine 2"/>
    <property type="match status" value="1"/>
</dbReference>
<sequence length="388" mass="41697">MNHEQYNANTFANDISVMVLTSQPTENNYLQPVCIPVGGYTAGEIATVIGWGTLSEGGSTARTLQEVDKPIVSDSQCRSAYGTSFDANTMLCAGMLGVGGAHAWRQWWSDGCQEERSLGTRWYVFAAAIADETIDQNKIDHADCGTRPLARTADGSEPYIVGGSAASPNSWPWMCSLQRNGGHICGGSLIKNKAGNFFFITAAHCVSNSDFNAGRYRVRCGVHYRVTTSEPYLQTLNLRQLYIHESYSSSSYRNDIAIMSLNSNPVQTNAVRAVCLAVSNYETSGSGSTRGDCWVTGWGTLTEDTYLTPIIRPDRRGFSSGGGSSPSVLHEVSKPITSDAVCSNAYGSSFHAGTMMCAGNYGTGGQDACQGDSGGPLVVYKNGEWKLY</sequence>
<evidence type="ECO:0000256" key="1">
    <source>
        <dbReference type="ARBA" id="ARBA00023157"/>
    </source>
</evidence>
<dbReference type="SMART" id="SM00020">
    <property type="entry name" value="Tryp_SPc"/>
    <property type="match status" value="1"/>
</dbReference>
<dbReference type="InterPro" id="IPR009003">
    <property type="entry name" value="Peptidase_S1_PA"/>
</dbReference>
<reference evidence="4 5" key="1">
    <citation type="journal article" date="2023" name="Sci. Data">
        <title>Genome assembly of the Korean intertidal mud-creeper Batillaria attramentaria.</title>
        <authorList>
            <person name="Patra A.K."/>
            <person name="Ho P.T."/>
            <person name="Jun S."/>
            <person name="Lee S.J."/>
            <person name="Kim Y."/>
            <person name="Won Y.J."/>
        </authorList>
    </citation>
    <scope>NUCLEOTIDE SEQUENCE [LARGE SCALE GENOMIC DNA]</scope>
    <source>
        <strain evidence="4">Wonlab-2016</strain>
    </source>
</reference>
<dbReference type="PANTHER" id="PTHR24252:SF7">
    <property type="entry name" value="HYALIN"/>
    <property type="match status" value="1"/>
</dbReference>
<dbReference type="PRINTS" id="PR00722">
    <property type="entry name" value="CHYMOTRYPSIN"/>
</dbReference>
<dbReference type="PROSITE" id="PS00135">
    <property type="entry name" value="TRYPSIN_SER"/>
    <property type="match status" value="1"/>
</dbReference>
<dbReference type="GO" id="GO:0006508">
    <property type="term" value="P:proteolysis"/>
    <property type="evidence" value="ECO:0007669"/>
    <property type="project" value="UniProtKB-KW"/>
</dbReference>
<name>A0ABD0K5E6_9CAEN</name>
<keyword evidence="2" id="KW-0645">Protease</keyword>
<organism evidence="4 5">
    <name type="scientific">Batillaria attramentaria</name>
    <dbReference type="NCBI Taxonomy" id="370345"/>
    <lineage>
        <taxon>Eukaryota</taxon>
        <taxon>Metazoa</taxon>
        <taxon>Spiralia</taxon>
        <taxon>Lophotrochozoa</taxon>
        <taxon>Mollusca</taxon>
        <taxon>Gastropoda</taxon>
        <taxon>Caenogastropoda</taxon>
        <taxon>Sorbeoconcha</taxon>
        <taxon>Cerithioidea</taxon>
        <taxon>Batillariidae</taxon>
        <taxon>Batillaria</taxon>
    </lineage>
</organism>
<dbReference type="InterPro" id="IPR001254">
    <property type="entry name" value="Trypsin_dom"/>
</dbReference>
<dbReference type="PANTHER" id="PTHR24252">
    <property type="entry name" value="ACROSIN-RELATED"/>
    <property type="match status" value="1"/>
</dbReference>
<dbReference type="Pfam" id="PF00089">
    <property type="entry name" value="Trypsin"/>
    <property type="match status" value="2"/>
</dbReference>
<accession>A0ABD0K5E6</accession>
<dbReference type="PROSITE" id="PS00134">
    <property type="entry name" value="TRYPSIN_HIS"/>
    <property type="match status" value="1"/>
</dbReference>
<gene>
    <name evidence="4" type="ORF">BaRGS_00026452</name>
</gene>